<keyword evidence="1" id="KW-0732">Signal</keyword>
<evidence type="ECO:0000313" key="2">
    <source>
        <dbReference type="EMBL" id="GFQ95766.1"/>
    </source>
</evidence>
<keyword evidence="3" id="KW-1185">Reference proteome</keyword>
<feature type="signal peptide" evidence="1">
    <location>
        <begin position="1"/>
        <end position="18"/>
    </location>
</feature>
<gene>
    <name evidence="2" type="ORF">TNCT_22281</name>
</gene>
<proteinExistence type="predicted"/>
<sequence length="107" mass="12086">MNLHYSCVIQCLLTATQMATPSQPTNQEAPSNQQYSATFQAIFTIQHRTRRRINTRVPATLSTTYFTSRPQFFFVRCSDGSSTLLMSSSDGSTQQPPHKTILLRQLV</sequence>
<name>A0A8X6L516_TRICU</name>
<dbReference type="Proteomes" id="UP000887116">
    <property type="component" value="Unassembled WGS sequence"/>
</dbReference>
<comment type="caution">
    <text evidence="2">The sequence shown here is derived from an EMBL/GenBank/DDBJ whole genome shotgun (WGS) entry which is preliminary data.</text>
</comment>
<evidence type="ECO:0000313" key="3">
    <source>
        <dbReference type="Proteomes" id="UP000887116"/>
    </source>
</evidence>
<feature type="chain" id="PRO_5036452839" evidence="1">
    <location>
        <begin position="19"/>
        <end position="107"/>
    </location>
</feature>
<reference evidence="2" key="1">
    <citation type="submission" date="2020-07" db="EMBL/GenBank/DDBJ databases">
        <title>Multicomponent nature underlies the extraordinary mechanical properties of spider dragline silk.</title>
        <authorList>
            <person name="Kono N."/>
            <person name="Nakamura H."/>
            <person name="Mori M."/>
            <person name="Yoshida Y."/>
            <person name="Ohtoshi R."/>
            <person name="Malay A.D."/>
            <person name="Moran D.A.P."/>
            <person name="Tomita M."/>
            <person name="Numata K."/>
            <person name="Arakawa K."/>
        </authorList>
    </citation>
    <scope>NUCLEOTIDE SEQUENCE</scope>
</reference>
<evidence type="ECO:0000256" key="1">
    <source>
        <dbReference type="SAM" id="SignalP"/>
    </source>
</evidence>
<dbReference type="EMBL" id="BMAO01014568">
    <property type="protein sequence ID" value="GFQ95766.1"/>
    <property type="molecule type" value="Genomic_DNA"/>
</dbReference>
<organism evidence="2 3">
    <name type="scientific">Trichonephila clavata</name>
    <name type="common">Joro spider</name>
    <name type="synonym">Nephila clavata</name>
    <dbReference type="NCBI Taxonomy" id="2740835"/>
    <lineage>
        <taxon>Eukaryota</taxon>
        <taxon>Metazoa</taxon>
        <taxon>Ecdysozoa</taxon>
        <taxon>Arthropoda</taxon>
        <taxon>Chelicerata</taxon>
        <taxon>Arachnida</taxon>
        <taxon>Araneae</taxon>
        <taxon>Araneomorphae</taxon>
        <taxon>Entelegynae</taxon>
        <taxon>Araneoidea</taxon>
        <taxon>Nephilidae</taxon>
        <taxon>Trichonephila</taxon>
    </lineage>
</organism>
<accession>A0A8X6L516</accession>
<protein>
    <submittedName>
        <fullName evidence="2">Uncharacterized protein</fullName>
    </submittedName>
</protein>
<dbReference type="AlphaFoldDB" id="A0A8X6L516"/>